<evidence type="ECO:0000313" key="3">
    <source>
        <dbReference type="Proteomes" id="UP001242368"/>
    </source>
</evidence>
<name>A0ABT8CQ18_9FLAO</name>
<evidence type="ECO:0000313" key="2">
    <source>
        <dbReference type="EMBL" id="MDN3705846.1"/>
    </source>
</evidence>
<protein>
    <recommendedName>
        <fullName evidence="4">TraB/GumN family protein</fullName>
    </recommendedName>
</protein>
<organism evidence="2 3">
    <name type="scientific">Paenimyroides ceti</name>
    <dbReference type="NCBI Taxonomy" id="395087"/>
    <lineage>
        <taxon>Bacteria</taxon>
        <taxon>Pseudomonadati</taxon>
        <taxon>Bacteroidota</taxon>
        <taxon>Flavobacteriia</taxon>
        <taxon>Flavobacteriales</taxon>
        <taxon>Flavobacteriaceae</taxon>
        <taxon>Paenimyroides</taxon>
    </lineage>
</organism>
<comment type="caution">
    <text evidence="2">The sequence shown here is derived from an EMBL/GenBank/DDBJ whole genome shotgun (WGS) entry which is preliminary data.</text>
</comment>
<sequence length="269" mass="32047">MYKKLYLILFFMSLYCVTAQTQTEIYLIGTVHKKSKILTPEILFDILEQIKPDVILQENDSQQIKTFLDDIEPDSNEQNATLWYLKKYPKTLNLPFEFEGRNEYRRKHGMVPADAETIDLLDSLYQAKLLNKKEMKIYADYLHANTELKAYGNKTFKELNSEQFDSINRIRQHIQHNELQKITSENDYFAKRFIVKPDGKKISYRNGYRLWCNFWDLRNNSMAINIIRIANENMGKRIVVLTGVQHKYYIKELLKKYEDGSYTVVDYFK</sequence>
<reference evidence="3" key="1">
    <citation type="journal article" date="2019" name="Int. J. Syst. Evol. Microbiol.">
        <title>The Global Catalogue of Microorganisms (GCM) 10K type strain sequencing project: providing services to taxonomists for standard genome sequencing and annotation.</title>
        <authorList>
            <consortium name="The Broad Institute Genomics Platform"/>
            <consortium name="The Broad Institute Genome Sequencing Center for Infectious Disease"/>
            <person name="Wu L."/>
            <person name="Ma J."/>
        </authorList>
    </citation>
    <scope>NUCLEOTIDE SEQUENCE [LARGE SCALE GENOMIC DNA]</scope>
    <source>
        <strain evidence="3">CECT 7184</strain>
    </source>
</reference>
<evidence type="ECO:0000256" key="1">
    <source>
        <dbReference type="SAM" id="SignalP"/>
    </source>
</evidence>
<keyword evidence="1" id="KW-0732">Signal</keyword>
<feature type="chain" id="PRO_5045959074" description="TraB/GumN family protein" evidence="1">
    <location>
        <begin position="20"/>
        <end position="269"/>
    </location>
</feature>
<dbReference type="Proteomes" id="UP001242368">
    <property type="component" value="Unassembled WGS sequence"/>
</dbReference>
<keyword evidence="3" id="KW-1185">Reference proteome</keyword>
<feature type="signal peptide" evidence="1">
    <location>
        <begin position="1"/>
        <end position="19"/>
    </location>
</feature>
<gene>
    <name evidence="2" type="ORF">QW060_01745</name>
</gene>
<evidence type="ECO:0008006" key="4">
    <source>
        <dbReference type="Google" id="ProtNLM"/>
    </source>
</evidence>
<dbReference type="EMBL" id="JAUFQU010000001">
    <property type="protein sequence ID" value="MDN3705846.1"/>
    <property type="molecule type" value="Genomic_DNA"/>
</dbReference>
<accession>A0ABT8CQ18</accession>
<proteinExistence type="predicted"/>
<dbReference type="RefSeq" id="WP_290361995.1">
    <property type="nucleotide sequence ID" value="NZ_JAUFQU010000001.1"/>
</dbReference>